<sequence>MGKVLIVVDMQNDFVDGALGTKEAVGIVDNVTAKISGFEGRIFATLDTHGPDYLETAEGKMLPVPHCIRETEGWMLNAKVLQALAEKEYKAVEKKTFGSTDLVDEIRELRKKEEVEVELIGLCTDICVVSNALLLKAYFPEMKISVDAGCCAGVTPGSHSAALETMKMCQIDIVGEQGAQGD</sequence>
<dbReference type="AlphaFoldDB" id="A0A2K4ZC81"/>
<dbReference type="CDD" id="cd00431">
    <property type="entry name" value="cysteine_hydrolases"/>
    <property type="match status" value="1"/>
</dbReference>
<evidence type="ECO:0000259" key="1">
    <source>
        <dbReference type="Pfam" id="PF00857"/>
    </source>
</evidence>
<evidence type="ECO:0000313" key="2">
    <source>
        <dbReference type="EMBL" id="SOY28067.1"/>
    </source>
</evidence>
<gene>
    <name evidence="2" type="ORF">AMURIS_00772</name>
</gene>
<evidence type="ECO:0000313" key="3">
    <source>
        <dbReference type="Proteomes" id="UP000236311"/>
    </source>
</evidence>
<keyword evidence="3" id="KW-1185">Reference proteome</keyword>
<dbReference type="OrthoDB" id="9796485at2"/>
<dbReference type="Gene3D" id="3.40.50.850">
    <property type="entry name" value="Isochorismatase-like"/>
    <property type="match status" value="1"/>
</dbReference>
<dbReference type="RefSeq" id="WP_103238169.1">
    <property type="nucleotide sequence ID" value="NZ_CANRXC010000003.1"/>
</dbReference>
<proteinExistence type="predicted"/>
<dbReference type="Pfam" id="PF00857">
    <property type="entry name" value="Isochorismatase"/>
    <property type="match status" value="1"/>
</dbReference>
<organism evidence="2 3">
    <name type="scientific">Acetatifactor muris</name>
    <dbReference type="NCBI Taxonomy" id="879566"/>
    <lineage>
        <taxon>Bacteria</taxon>
        <taxon>Bacillati</taxon>
        <taxon>Bacillota</taxon>
        <taxon>Clostridia</taxon>
        <taxon>Lachnospirales</taxon>
        <taxon>Lachnospiraceae</taxon>
        <taxon>Acetatifactor</taxon>
    </lineage>
</organism>
<reference evidence="2 3" key="1">
    <citation type="submission" date="2018-01" db="EMBL/GenBank/DDBJ databases">
        <authorList>
            <person name="Gaut B.S."/>
            <person name="Morton B.R."/>
            <person name="Clegg M.T."/>
            <person name="Duvall M.R."/>
        </authorList>
    </citation>
    <scope>NUCLEOTIDE SEQUENCE [LARGE SCALE GENOMIC DNA]</scope>
    <source>
        <strain evidence="2">GP69</strain>
    </source>
</reference>
<protein>
    <submittedName>
        <fullName evidence="2">Isochorismatase family protein</fullName>
    </submittedName>
</protein>
<feature type="domain" description="Isochorismatase-like" evidence="1">
    <location>
        <begin position="4"/>
        <end position="169"/>
    </location>
</feature>
<name>A0A2K4ZC81_9FIRM</name>
<accession>A0A2K4ZC81</accession>
<dbReference type="SUPFAM" id="SSF52499">
    <property type="entry name" value="Isochorismatase-like hydrolases"/>
    <property type="match status" value="1"/>
</dbReference>
<dbReference type="EMBL" id="OFSM01000003">
    <property type="protein sequence ID" value="SOY28067.1"/>
    <property type="molecule type" value="Genomic_DNA"/>
</dbReference>
<dbReference type="Proteomes" id="UP000236311">
    <property type="component" value="Unassembled WGS sequence"/>
</dbReference>
<dbReference type="InterPro" id="IPR000868">
    <property type="entry name" value="Isochorismatase-like_dom"/>
</dbReference>
<dbReference type="InterPro" id="IPR036380">
    <property type="entry name" value="Isochorismatase-like_sf"/>
</dbReference>